<keyword evidence="11" id="KW-1185">Reference proteome</keyword>
<dbReference type="FunFam" id="4.10.280.10:FF:000066">
    <property type="entry name" value="BHLH transcription factor"/>
    <property type="match status" value="1"/>
</dbReference>
<evidence type="ECO:0000256" key="6">
    <source>
        <dbReference type="ARBA" id="ARBA00023163"/>
    </source>
</evidence>
<dbReference type="OrthoDB" id="551431at2759"/>
<feature type="compositionally biased region" description="Low complexity" evidence="8">
    <location>
        <begin position="429"/>
        <end position="449"/>
    </location>
</feature>
<dbReference type="Proteomes" id="UP000663760">
    <property type="component" value="Chromosome 5"/>
</dbReference>
<comment type="subcellular location">
    <subcellularLocation>
        <location evidence="1">Nucleus</location>
    </subcellularLocation>
</comment>
<dbReference type="InterPro" id="IPR036638">
    <property type="entry name" value="HLH_DNA-bd_sf"/>
</dbReference>
<feature type="region of interest" description="Disordered" evidence="8">
    <location>
        <begin position="428"/>
        <end position="454"/>
    </location>
</feature>
<evidence type="ECO:0000256" key="3">
    <source>
        <dbReference type="ARBA" id="ARBA00022473"/>
    </source>
</evidence>
<feature type="region of interest" description="Disordered" evidence="8">
    <location>
        <begin position="75"/>
        <end position="104"/>
    </location>
</feature>
<evidence type="ECO:0000313" key="10">
    <source>
        <dbReference type="EMBL" id="CAA7396353.1"/>
    </source>
</evidence>
<protein>
    <recommendedName>
        <fullName evidence="9">BHLH domain-containing protein</fullName>
    </recommendedName>
</protein>
<dbReference type="Gene3D" id="4.10.280.10">
    <property type="entry name" value="Helix-loop-helix DNA-binding domain"/>
    <property type="match status" value="1"/>
</dbReference>
<dbReference type="SMART" id="SM00353">
    <property type="entry name" value="HLH"/>
    <property type="match status" value="1"/>
</dbReference>
<evidence type="ECO:0000256" key="4">
    <source>
        <dbReference type="ARBA" id="ARBA00023015"/>
    </source>
</evidence>
<dbReference type="GO" id="GO:0003700">
    <property type="term" value="F:DNA-binding transcription factor activity"/>
    <property type="evidence" value="ECO:0007669"/>
    <property type="project" value="TreeGrafter"/>
</dbReference>
<dbReference type="GO" id="GO:0046983">
    <property type="term" value="F:protein dimerization activity"/>
    <property type="evidence" value="ECO:0007669"/>
    <property type="project" value="InterPro"/>
</dbReference>
<dbReference type="PROSITE" id="PS50888">
    <property type="entry name" value="BHLH"/>
    <property type="match status" value="1"/>
</dbReference>
<dbReference type="CDD" id="cd11443">
    <property type="entry name" value="bHLH_AtAMS_like"/>
    <property type="match status" value="1"/>
</dbReference>
<accession>A0A7I8KF84</accession>
<dbReference type="Pfam" id="PF00010">
    <property type="entry name" value="HLH"/>
    <property type="match status" value="1"/>
</dbReference>
<evidence type="ECO:0000256" key="2">
    <source>
        <dbReference type="ARBA" id="ARBA00005510"/>
    </source>
</evidence>
<dbReference type="EMBL" id="LR746268">
    <property type="protein sequence ID" value="CAA7396353.1"/>
    <property type="molecule type" value="Genomic_DNA"/>
</dbReference>
<dbReference type="PANTHER" id="PTHR31945">
    <property type="entry name" value="TRANSCRIPTION FACTOR SCREAM2-RELATED"/>
    <property type="match status" value="1"/>
</dbReference>
<comment type="similarity">
    <text evidence="2">Belongs to the bHLH protein family.</text>
</comment>
<evidence type="ECO:0000256" key="1">
    <source>
        <dbReference type="ARBA" id="ARBA00004123"/>
    </source>
</evidence>
<feature type="compositionally biased region" description="Gly residues" evidence="8">
    <location>
        <begin position="75"/>
        <end position="92"/>
    </location>
</feature>
<keyword evidence="7" id="KW-0539">Nucleus</keyword>
<evidence type="ECO:0000256" key="7">
    <source>
        <dbReference type="ARBA" id="ARBA00023242"/>
    </source>
</evidence>
<proteinExistence type="inferred from homology"/>
<name>A0A7I8KF84_SPIIN</name>
<dbReference type="InterPro" id="IPR051358">
    <property type="entry name" value="TF_AMS/ICE1/BHLH6-like"/>
</dbReference>
<keyword evidence="3" id="KW-0217">Developmental protein</keyword>
<dbReference type="InterPro" id="IPR054502">
    <property type="entry name" value="bHLH-TF_ACT-like_plant"/>
</dbReference>
<reference evidence="10" key="1">
    <citation type="submission" date="2020-02" db="EMBL/GenBank/DDBJ databases">
        <authorList>
            <person name="Scholz U."/>
            <person name="Mascher M."/>
            <person name="Fiebig A."/>
        </authorList>
    </citation>
    <scope>NUCLEOTIDE SEQUENCE</scope>
</reference>
<gene>
    <name evidence="10" type="ORF">SI8410_05007016</name>
</gene>
<sequence>MLSKVNGVVWMEEEGGVGGAEEDEDAVSWTRGQSAVGGEGGGGIVMGDGKDELGLASFKSMLEDDWYLAASAGTSGHGDGGGHPSAHQGGGFESLHGHHIRHHQQEINPSAAETMLLQPVDSSSSCSPSSVFNLDPSQPFFPQKSALSSLLNVVCSNPFDAVSFDLSCDASGFLANSPMLMNRGGGAAGVGGGGSGMLGFGGLGPCGPMVTSDLMPVPDNGGGASYNATVGLEVFESSPFLNRPKVIRPLEIFPPVGAQPTLFQKRAAALRQNSGRNLGCLDSAGAAVSHGSASAMEEHEKRKRVEEEDDMDEASIDGSGLNYDSDDLTGDNLKMDGGAKTGGGGSGSNANSAVTGGGGGDHKGKKKGLPAKNLMAERRRRKKLNDRLYMLRSVVPKITKMDRASILGDAIEYLKELLQRINDLHSELESTPSGSSLPGSAAAPSFHPLTPTPPTLPCRVKEELLSSSLPSPNSQLPRVEVREREGRAVNIHMFCSRRPGLLLSTMRALDSLGLDIQQAVISCFNGFALDVFRAEQCKEGPDVRADEIKAVLLHSAACHGSM</sequence>
<feature type="domain" description="BHLH" evidence="9">
    <location>
        <begin position="368"/>
        <end position="417"/>
    </location>
</feature>
<dbReference type="AlphaFoldDB" id="A0A7I8KF84"/>
<evidence type="ECO:0000256" key="8">
    <source>
        <dbReference type="SAM" id="MobiDB-lite"/>
    </source>
</evidence>
<feature type="region of interest" description="Disordered" evidence="8">
    <location>
        <begin position="288"/>
        <end position="374"/>
    </location>
</feature>
<dbReference type="GO" id="GO:0005634">
    <property type="term" value="C:nucleus"/>
    <property type="evidence" value="ECO:0007669"/>
    <property type="project" value="UniProtKB-SubCell"/>
</dbReference>
<keyword evidence="5" id="KW-0238">DNA-binding</keyword>
<feature type="compositionally biased region" description="Basic and acidic residues" evidence="8">
    <location>
        <begin position="296"/>
        <end position="306"/>
    </location>
</feature>
<organism evidence="10 11">
    <name type="scientific">Spirodela intermedia</name>
    <name type="common">Intermediate duckweed</name>
    <dbReference type="NCBI Taxonomy" id="51605"/>
    <lineage>
        <taxon>Eukaryota</taxon>
        <taxon>Viridiplantae</taxon>
        <taxon>Streptophyta</taxon>
        <taxon>Embryophyta</taxon>
        <taxon>Tracheophyta</taxon>
        <taxon>Spermatophyta</taxon>
        <taxon>Magnoliopsida</taxon>
        <taxon>Liliopsida</taxon>
        <taxon>Araceae</taxon>
        <taxon>Lemnoideae</taxon>
        <taxon>Spirodela</taxon>
    </lineage>
</organism>
<dbReference type="CDD" id="cd04873">
    <property type="entry name" value="ACT_UUR-ACR-like"/>
    <property type="match status" value="1"/>
</dbReference>
<keyword evidence="6" id="KW-0804">Transcription</keyword>
<evidence type="ECO:0000256" key="5">
    <source>
        <dbReference type="ARBA" id="ARBA00023125"/>
    </source>
</evidence>
<dbReference type="Pfam" id="PF22754">
    <property type="entry name" value="bHLH-TF_ACT-like_plant"/>
    <property type="match status" value="1"/>
</dbReference>
<dbReference type="SUPFAM" id="SSF47459">
    <property type="entry name" value="HLH, helix-loop-helix DNA-binding domain"/>
    <property type="match status" value="1"/>
</dbReference>
<keyword evidence="4" id="KW-0805">Transcription regulation</keyword>
<dbReference type="GO" id="GO:0043565">
    <property type="term" value="F:sequence-specific DNA binding"/>
    <property type="evidence" value="ECO:0007669"/>
    <property type="project" value="TreeGrafter"/>
</dbReference>
<dbReference type="PANTHER" id="PTHR31945:SF129">
    <property type="entry name" value="TRANSCRIPTION FACTOR SCREAM2"/>
    <property type="match status" value="1"/>
</dbReference>
<evidence type="ECO:0000313" key="11">
    <source>
        <dbReference type="Proteomes" id="UP000663760"/>
    </source>
</evidence>
<evidence type="ECO:0000259" key="9">
    <source>
        <dbReference type="PROSITE" id="PS50888"/>
    </source>
</evidence>
<dbReference type="InterPro" id="IPR011598">
    <property type="entry name" value="bHLH_dom"/>
</dbReference>